<comment type="caution">
    <text evidence="1">The sequence shown here is derived from an EMBL/GenBank/DDBJ whole genome shotgun (WGS) entry which is preliminary data.</text>
</comment>
<accession>A0ABN7TQJ2</accession>
<dbReference type="InterPro" id="IPR008775">
    <property type="entry name" value="Phytyl_CoA_dOase-like"/>
</dbReference>
<keyword evidence="1" id="KW-0560">Oxidoreductase</keyword>
<sequence length="234" mass="26298">MRKLTQDEQKHYDEQGYVVIPDFFSVDELQQMNDELHALSETGDTRLQTQGEHEGFIYQLALLTDKTKNFAYDERILTLIEDIVKPGISIFSSKLLTKLPHSESVCHWHQDDAYYNEVVSSSARMSIWVPLQDTNEANGCLWVVPGSHTGGLMPLAAKNNGTCRRALIEEEVDLSGAIPVPMKAGSILLFHALLWHASKGNETDKVRRAFIVSYQEGTVPKGRGKQFVVLRPAN</sequence>
<organism evidence="1 2">
    <name type="scientific">Paenibacillus allorhizosphaerae</name>
    <dbReference type="NCBI Taxonomy" id="2849866"/>
    <lineage>
        <taxon>Bacteria</taxon>
        <taxon>Bacillati</taxon>
        <taxon>Bacillota</taxon>
        <taxon>Bacilli</taxon>
        <taxon>Bacillales</taxon>
        <taxon>Paenibacillaceae</taxon>
        <taxon>Paenibacillus</taxon>
    </lineage>
</organism>
<dbReference type="EC" id="1.14.11.55" evidence="1"/>
<dbReference type="Pfam" id="PF05721">
    <property type="entry name" value="PhyH"/>
    <property type="match status" value="1"/>
</dbReference>
<evidence type="ECO:0000313" key="2">
    <source>
        <dbReference type="Proteomes" id="UP000730618"/>
    </source>
</evidence>
<dbReference type="Proteomes" id="UP000730618">
    <property type="component" value="Unassembled WGS sequence"/>
</dbReference>
<name>A0ABN7TQJ2_9BACL</name>
<keyword evidence="2" id="KW-1185">Reference proteome</keyword>
<dbReference type="RefSeq" id="WP_218100052.1">
    <property type="nucleotide sequence ID" value="NZ_CAJVCE010000010.1"/>
</dbReference>
<evidence type="ECO:0000313" key="1">
    <source>
        <dbReference type="EMBL" id="CAG7646479.1"/>
    </source>
</evidence>
<dbReference type="GO" id="GO:0051213">
    <property type="term" value="F:dioxygenase activity"/>
    <property type="evidence" value="ECO:0007669"/>
    <property type="project" value="UniProtKB-KW"/>
</dbReference>
<keyword evidence="1" id="KW-0223">Dioxygenase</keyword>
<reference evidence="1 2" key="1">
    <citation type="submission" date="2021-06" db="EMBL/GenBank/DDBJ databases">
        <authorList>
            <person name="Criscuolo A."/>
        </authorList>
    </citation>
    <scope>NUCLEOTIDE SEQUENCE [LARGE SCALE GENOMIC DNA]</scope>
    <source>
        <strain evidence="2">CIP 111802</strain>
    </source>
</reference>
<dbReference type="EMBL" id="CAJVCE010000010">
    <property type="protein sequence ID" value="CAG7646479.1"/>
    <property type="molecule type" value="Genomic_DNA"/>
</dbReference>
<protein>
    <submittedName>
        <fullName evidence="1">Ectoine dioxygenase</fullName>
        <ecNumber evidence="1">1.14.11.55</ecNumber>
    </submittedName>
</protein>
<dbReference type="PANTHER" id="PTHR20883">
    <property type="entry name" value="PHYTANOYL-COA DIOXYGENASE DOMAIN CONTAINING 1"/>
    <property type="match status" value="1"/>
</dbReference>
<dbReference type="PANTHER" id="PTHR20883:SF46">
    <property type="entry name" value="PHYTANOYL-COA HYDROXYLASE"/>
    <property type="match status" value="1"/>
</dbReference>
<gene>
    <name evidence="1" type="primary">ectD_2</name>
    <name evidence="1" type="ORF">PAECIP111802_03757</name>
</gene>
<proteinExistence type="predicted"/>